<dbReference type="Proteomes" id="UP000467841">
    <property type="component" value="Unassembled WGS sequence"/>
</dbReference>
<keyword evidence="2" id="KW-0677">Repeat</keyword>
<organism evidence="3 4">
    <name type="scientific">Microthlaspi erraticum</name>
    <dbReference type="NCBI Taxonomy" id="1685480"/>
    <lineage>
        <taxon>Eukaryota</taxon>
        <taxon>Viridiplantae</taxon>
        <taxon>Streptophyta</taxon>
        <taxon>Embryophyta</taxon>
        <taxon>Tracheophyta</taxon>
        <taxon>Spermatophyta</taxon>
        <taxon>Magnoliopsida</taxon>
        <taxon>eudicotyledons</taxon>
        <taxon>Gunneridae</taxon>
        <taxon>Pentapetalae</taxon>
        <taxon>rosids</taxon>
        <taxon>malvids</taxon>
        <taxon>Brassicales</taxon>
        <taxon>Brassicaceae</taxon>
        <taxon>Coluteocarpeae</taxon>
        <taxon>Microthlaspi</taxon>
    </lineage>
</organism>
<protein>
    <recommendedName>
        <fullName evidence="5">Pentatricopeptide repeat-containing protein</fullName>
    </recommendedName>
</protein>
<evidence type="ECO:0000256" key="2">
    <source>
        <dbReference type="ARBA" id="ARBA00022737"/>
    </source>
</evidence>
<evidence type="ECO:0008006" key="5">
    <source>
        <dbReference type="Google" id="ProtNLM"/>
    </source>
</evidence>
<comment type="caution">
    <text evidence="3">The sequence shown here is derived from an EMBL/GenBank/DDBJ whole genome shotgun (WGS) entry which is preliminary data.</text>
</comment>
<dbReference type="InterPro" id="IPR011990">
    <property type="entry name" value="TPR-like_helical_dom_sf"/>
</dbReference>
<dbReference type="PANTHER" id="PTHR47932:SF63">
    <property type="entry name" value="OS08G0290000 PROTEIN"/>
    <property type="match status" value="1"/>
</dbReference>
<keyword evidence="4" id="KW-1185">Reference proteome</keyword>
<name>A0A6D2IPK2_9BRAS</name>
<evidence type="ECO:0000313" key="4">
    <source>
        <dbReference type="Proteomes" id="UP000467841"/>
    </source>
</evidence>
<evidence type="ECO:0000313" key="3">
    <source>
        <dbReference type="EMBL" id="CAA7028428.1"/>
    </source>
</evidence>
<gene>
    <name evidence="3" type="ORF">MERR_LOCUS15663</name>
</gene>
<evidence type="ECO:0000256" key="1">
    <source>
        <dbReference type="ARBA" id="ARBA00007626"/>
    </source>
</evidence>
<accession>A0A6D2IPK2</accession>
<reference evidence="3" key="1">
    <citation type="submission" date="2020-01" db="EMBL/GenBank/DDBJ databases">
        <authorList>
            <person name="Mishra B."/>
        </authorList>
    </citation>
    <scope>NUCLEOTIDE SEQUENCE [LARGE SCALE GENOMIC DNA]</scope>
</reference>
<proteinExistence type="inferred from homology"/>
<dbReference type="EMBL" id="CACVBM020001068">
    <property type="protein sequence ID" value="CAA7028428.1"/>
    <property type="molecule type" value="Genomic_DNA"/>
</dbReference>
<comment type="similarity">
    <text evidence="1">Belongs to the PPR family. P subfamily.</text>
</comment>
<dbReference type="OrthoDB" id="185373at2759"/>
<dbReference type="PANTHER" id="PTHR47932">
    <property type="entry name" value="ATPASE EXPRESSION PROTEIN 3"/>
    <property type="match status" value="1"/>
</dbReference>
<sequence length="259" mass="29393">MSLMLSFSWRQASCNLLSYPRFLLCRFSVPSGNNPESHESIVAEFLEKIPQHKSLGSLLTSSSSVSLSQITRRLGSYLLALSFLEFLNAKSQSGEYLVSLVIQSVIEFAGSEPDARKKPLRLYEIAKEKNIQIVWTYGHGLVQNRRVDDGFQVLEEMLQKGSVFPPNRITLDIVLSEVWKGRRHTGDEIATLILRFSSHSLFPNTVWLTRFLSSMCRRTSRTDEVWKVLSELMKNKAPLEAPPFNALLTCLARNREIVG</sequence>
<dbReference type="Gene3D" id="1.25.40.10">
    <property type="entry name" value="Tetratricopeptide repeat domain"/>
    <property type="match status" value="1"/>
</dbReference>
<dbReference type="AlphaFoldDB" id="A0A6D2IPK2"/>
<dbReference type="GO" id="GO:0003729">
    <property type="term" value="F:mRNA binding"/>
    <property type="evidence" value="ECO:0007669"/>
    <property type="project" value="TreeGrafter"/>
</dbReference>